<evidence type="ECO:0000259" key="6">
    <source>
        <dbReference type="PROSITE" id="PS50222"/>
    </source>
</evidence>
<feature type="transmembrane region" description="Helical" evidence="5">
    <location>
        <begin position="130"/>
        <end position="154"/>
    </location>
</feature>
<feature type="domain" description="EF-hand" evidence="6">
    <location>
        <begin position="337"/>
        <end position="372"/>
    </location>
</feature>
<sequence length="474" mass="53235">MFAFLICALTAVMAFQVQYRGLETGHRLGFRGLEQPAKEVWPHADTAFEVFDIFFGVAFTIELVLKFVASVCGFFKDGWNLLDGLVLAIWYLERVTSTAFPLDPMILRLFRLSRLMRMVRLVKIFEQCDALYLMLTSIRASFAALAWSSALLVLTPDMKIQMMLALAMVTLVEPYLTDPSSAGDAHKLMLVWLVKQLEPGSVMDVITWVGDWSCRGDRHAVYQYYGTFTRAMLTLFETWLGCEAVLPMTRFHRHMQVNEDVSFARAKEITLGNFVPVTRLMMSDVSEIYVVFALVHKLVIGFAVVMVITGVFIQETVTVAQTDNTIMLTQKERALNLHMAKMTALFKAADFDESGRLDRGEWLQVCDDYSVQLWLAAMGLDVSNAALVHELICAATGLEDLSAKDLVMGVARLKGAARNIDMALFRKEFLATSKVVEEIQECVSWVVSGSLPGCLLTRCSTHMVRMACVSMLVR</sequence>
<keyword evidence="3 5" id="KW-1133">Transmembrane helix</keyword>
<evidence type="ECO:0000256" key="3">
    <source>
        <dbReference type="ARBA" id="ARBA00022989"/>
    </source>
</evidence>
<keyword evidence="8" id="KW-1185">Reference proteome</keyword>
<dbReference type="InterPro" id="IPR005821">
    <property type="entry name" value="Ion_trans_dom"/>
</dbReference>
<keyword evidence="2 5" id="KW-0812">Transmembrane</keyword>
<dbReference type="InterPro" id="IPR018247">
    <property type="entry name" value="EF_Hand_1_Ca_BS"/>
</dbReference>
<comment type="subcellular location">
    <subcellularLocation>
        <location evidence="1">Membrane</location>
        <topology evidence="1">Multi-pass membrane protein</topology>
    </subcellularLocation>
</comment>
<dbReference type="InterPro" id="IPR043203">
    <property type="entry name" value="VGCC_Ca_Na"/>
</dbReference>
<dbReference type="Proteomes" id="UP000604046">
    <property type="component" value="Unassembled WGS sequence"/>
</dbReference>
<evidence type="ECO:0000313" key="8">
    <source>
        <dbReference type="Proteomes" id="UP000604046"/>
    </source>
</evidence>
<dbReference type="Gene3D" id="1.20.120.350">
    <property type="entry name" value="Voltage-gated potassium channels. Chain C"/>
    <property type="match status" value="1"/>
</dbReference>
<evidence type="ECO:0000256" key="2">
    <source>
        <dbReference type="ARBA" id="ARBA00022692"/>
    </source>
</evidence>
<dbReference type="InterPro" id="IPR027359">
    <property type="entry name" value="Volt_channel_dom_sf"/>
</dbReference>
<evidence type="ECO:0000256" key="5">
    <source>
        <dbReference type="SAM" id="Phobius"/>
    </source>
</evidence>
<dbReference type="PROSITE" id="PS00018">
    <property type="entry name" value="EF_HAND_1"/>
    <property type="match status" value="1"/>
</dbReference>
<reference evidence="7" key="1">
    <citation type="submission" date="2021-02" db="EMBL/GenBank/DDBJ databases">
        <authorList>
            <person name="Dougan E. K."/>
            <person name="Rhodes N."/>
            <person name="Thang M."/>
            <person name="Chan C."/>
        </authorList>
    </citation>
    <scope>NUCLEOTIDE SEQUENCE</scope>
</reference>
<dbReference type="GO" id="GO:0005248">
    <property type="term" value="F:voltage-gated sodium channel activity"/>
    <property type="evidence" value="ECO:0007669"/>
    <property type="project" value="TreeGrafter"/>
</dbReference>
<dbReference type="GO" id="GO:0005509">
    <property type="term" value="F:calcium ion binding"/>
    <property type="evidence" value="ECO:0007669"/>
    <property type="project" value="InterPro"/>
</dbReference>
<evidence type="ECO:0000256" key="1">
    <source>
        <dbReference type="ARBA" id="ARBA00004141"/>
    </source>
</evidence>
<dbReference type="InterPro" id="IPR002048">
    <property type="entry name" value="EF_hand_dom"/>
</dbReference>
<gene>
    <name evidence="7" type="ORF">SNAT2548_LOCUS25877</name>
</gene>
<dbReference type="PANTHER" id="PTHR10037">
    <property type="entry name" value="VOLTAGE-GATED CATION CHANNEL CALCIUM AND SODIUM"/>
    <property type="match status" value="1"/>
</dbReference>
<dbReference type="Pfam" id="PF00520">
    <property type="entry name" value="Ion_trans"/>
    <property type="match status" value="1"/>
</dbReference>
<comment type="caution">
    <text evidence="7">The sequence shown here is derived from an EMBL/GenBank/DDBJ whole genome shotgun (WGS) entry which is preliminary data.</text>
</comment>
<organism evidence="7 8">
    <name type="scientific">Symbiodinium natans</name>
    <dbReference type="NCBI Taxonomy" id="878477"/>
    <lineage>
        <taxon>Eukaryota</taxon>
        <taxon>Sar</taxon>
        <taxon>Alveolata</taxon>
        <taxon>Dinophyceae</taxon>
        <taxon>Suessiales</taxon>
        <taxon>Symbiodiniaceae</taxon>
        <taxon>Symbiodinium</taxon>
    </lineage>
</organism>
<evidence type="ECO:0000256" key="4">
    <source>
        <dbReference type="ARBA" id="ARBA00023136"/>
    </source>
</evidence>
<feature type="transmembrane region" description="Helical" evidence="5">
    <location>
        <begin position="53"/>
        <end position="75"/>
    </location>
</feature>
<protein>
    <recommendedName>
        <fullName evidence="6">EF-hand domain-containing protein</fullName>
    </recommendedName>
</protein>
<keyword evidence="4 5" id="KW-0472">Membrane</keyword>
<dbReference type="PANTHER" id="PTHR10037:SF62">
    <property type="entry name" value="SODIUM CHANNEL PROTEIN 60E"/>
    <property type="match status" value="1"/>
</dbReference>
<evidence type="ECO:0000313" key="7">
    <source>
        <dbReference type="EMBL" id="CAE7463925.1"/>
    </source>
</evidence>
<dbReference type="OrthoDB" id="441114at2759"/>
<accession>A0A812S5U1</accession>
<dbReference type="GO" id="GO:0001518">
    <property type="term" value="C:voltage-gated sodium channel complex"/>
    <property type="evidence" value="ECO:0007669"/>
    <property type="project" value="TreeGrafter"/>
</dbReference>
<dbReference type="SUPFAM" id="SSF81324">
    <property type="entry name" value="Voltage-gated potassium channels"/>
    <property type="match status" value="1"/>
</dbReference>
<feature type="transmembrane region" description="Helical" evidence="5">
    <location>
        <begin position="288"/>
        <end position="313"/>
    </location>
</feature>
<dbReference type="EMBL" id="CAJNDS010002411">
    <property type="protein sequence ID" value="CAE7463925.1"/>
    <property type="molecule type" value="Genomic_DNA"/>
</dbReference>
<dbReference type="AlphaFoldDB" id="A0A812S5U1"/>
<name>A0A812S5U1_9DINO</name>
<proteinExistence type="predicted"/>
<dbReference type="PROSITE" id="PS50222">
    <property type="entry name" value="EF_HAND_2"/>
    <property type="match status" value="1"/>
</dbReference>